<dbReference type="PANTHER" id="PTHR35690:SF1">
    <property type="entry name" value="OS01G0363500 PROTEIN"/>
    <property type="match status" value="1"/>
</dbReference>
<dbReference type="AlphaFoldDB" id="A0AAW1RYN1"/>
<organism evidence="1 2">
    <name type="scientific">Elliptochloris bilobata</name>
    <dbReference type="NCBI Taxonomy" id="381761"/>
    <lineage>
        <taxon>Eukaryota</taxon>
        <taxon>Viridiplantae</taxon>
        <taxon>Chlorophyta</taxon>
        <taxon>core chlorophytes</taxon>
        <taxon>Trebouxiophyceae</taxon>
        <taxon>Trebouxiophyceae incertae sedis</taxon>
        <taxon>Elliptochloris clade</taxon>
        <taxon>Elliptochloris</taxon>
    </lineage>
</organism>
<name>A0AAW1RYN1_9CHLO</name>
<keyword evidence="2" id="KW-1185">Reference proteome</keyword>
<accession>A0AAW1RYN1</accession>
<evidence type="ECO:0008006" key="3">
    <source>
        <dbReference type="Google" id="ProtNLM"/>
    </source>
</evidence>
<reference evidence="1 2" key="1">
    <citation type="journal article" date="2024" name="Nat. Commun.">
        <title>Phylogenomics reveals the evolutionary origins of lichenization in chlorophyte algae.</title>
        <authorList>
            <person name="Puginier C."/>
            <person name="Libourel C."/>
            <person name="Otte J."/>
            <person name="Skaloud P."/>
            <person name="Haon M."/>
            <person name="Grisel S."/>
            <person name="Petersen M."/>
            <person name="Berrin J.G."/>
            <person name="Delaux P.M."/>
            <person name="Dal Grande F."/>
            <person name="Keller J."/>
        </authorList>
    </citation>
    <scope>NUCLEOTIDE SEQUENCE [LARGE SCALE GENOMIC DNA]</scope>
    <source>
        <strain evidence="1 2">SAG 245.80</strain>
    </source>
</reference>
<dbReference type="PANTHER" id="PTHR35690">
    <property type="entry name" value="OS01G0363500 PROTEIN"/>
    <property type="match status" value="1"/>
</dbReference>
<comment type="caution">
    <text evidence="1">The sequence shown here is derived from an EMBL/GenBank/DDBJ whole genome shotgun (WGS) entry which is preliminary data.</text>
</comment>
<dbReference type="Proteomes" id="UP001445335">
    <property type="component" value="Unassembled WGS sequence"/>
</dbReference>
<protein>
    <recommendedName>
        <fullName evidence="3">Plastid lipid-associated protein/fibrillin conserved domain-containing protein</fullName>
    </recommendedName>
</protein>
<sequence>MHGCQAHLQDCIFLQQHHKQAFRPCKRVATRCQAASACSRVAPSKEQTESIADAIMTLKEAARTRAVPKKLVFSALQAVERKGPAEQDWEAVIAQPSPSEGGRRAWQTVYTQNAAANRWRERLPGNRAQEQKLGSFFLGTLVNTFAPAGGEFSMAVHSGHWAFLKLTGPYRFSGNTMTFEVKSAQVGLFPFKLALPLSIAGPSEGRSNGFKYLYADGEIVVARGARGGIALLARAPLSWLLEHAVEVLKVHAMYTKTRVWVLNKQRMHNA</sequence>
<evidence type="ECO:0000313" key="2">
    <source>
        <dbReference type="Proteomes" id="UP001445335"/>
    </source>
</evidence>
<evidence type="ECO:0000313" key="1">
    <source>
        <dbReference type="EMBL" id="KAK9838536.1"/>
    </source>
</evidence>
<proteinExistence type="predicted"/>
<gene>
    <name evidence="1" type="ORF">WJX81_006017</name>
</gene>
<dbReference type="EMBL" id="JALJOU010000018">
    <property type="protein sequence ID" value="KAK9838536.1"/>
    <property type="molecule type" value="Genomic_DNA"/>
</dbReference>